<dbReference type="InterPro" id="IPR000160">
    <property type="entry name" value="GGDEF_dom"/>
</dbReference>
<dbReference type="SUPFAM" id="SSF55073">
    <property type="entry name" value="Nucleotide cyclase"/>
    <property type="match status" value="1"/>
</dbReference>
<dbReference type="PROSITE" id="PS50887">
    <property type="entry name" value="GGDEF"/>
    <property type="match status" value="1"/>
</dbReference>
<dbReference type="InterPro" id="IPR043128">
    <property type="entry name" value="Rev_trsase/Diguanyl_cyclase"/>
</dbReference>
<dbReference type="GO" id="GO:0052621">
    <property type="term" value="F:diguanylate cyclase activity"/>
    <property type="evidence" value="ECO:0007669"/>
    <property type="project" value="UniProtKB-EC"/>
</dbReference>
<dbReference type="EC" id="2.7.7.65" evidence="2"/>
<dbReference type="CDD" id="cd01949">
    <property type="entry name" value="GGDEF"/>
    <property type="match status" value="1"/>
</dbReference>
<feature type="domain" description="GGDEF" evidence="1">
    <location>
        <begin position="184"/>
        <end position="318"/>
    </location>
</feature>
<dbReference type="NCBIfam" id="TIGR00254">
    <property type="entry name" value="GGDEF"/>
    <property type="match status" value="1"/>
</dbReference>
<keyword evidence="2" id="KW-0548">Nucleotidyltransferase</keyword>
<sequence>MTVQMPMLKVLCPMHAVLDAEGRIVQAGPTLRKLRSALEGRQFLDVFDLRRPPDLQQMDDLLRATGKRLHLRFRDVPRTSLKGVLVPDGRGGAVINLSFGISLVEAVRDYALTNADFDPTDLSVEMLYLLEAKSAAIEASRRLNRRLQVARIAAEEQAFTDTLTGLKNRRALDHVLARALAGGGDLALMHLDLDRFKAVNDGLGHAAGDHILQEAARRMLGAVRRGDTVARVGGDEFILLFDGLTSHRRLGQIASGLIAALEQPILWHRTPCEISASIGIALRPAGKTLQPEELISQADAALYAAKAAGRARFEFADTASGPA</sequence>
<comment type="caution">
    <text evidence="2">The sequence shown here is derived from an EMBL/GenBank/DDBJ whole genome shotgun (WGS) entry which is preliminary data.</text>
</comment>
<keyword evidence="3" id="KW-1185">Reference proteome</keyword>
<evidence type="ECO:0000313" key="2">
    <source>
        <dbReference type="EMBL" id="MEC3861875.1"/>
    </source>
</evidence>
<dbReference type="SMART" id="SM00267">
    <property type="entry name" value="GGDEF"/>
    <property type="match status" value="1"/>
</dbReference>
<protein>
    <submittedName>
        <fullName evidence="2">Diguanylate cyclase</fullName>
        <ecNumber evidence="2">2.7.7.65</ecNumber>
    </submittedName>
</protein>
<dbReference type="Gene3D" id="3.30.70.270">
    <property type="match status" value="1"/>
</dbReference>
<reference evidence="2 3" key="1">
    <citation type="submission" date="2024-01" db="EMBL/GenBank/DDBJ databases">
        <title>Mesobacterium rodlantinim sp. nov., isolated from shallow sea hydrothermal systems off Kueishantao Island.</title>
        <authorList>
            <person name="Su Z."/>
            <person name="Tang K."/>
        </authorList>
    </citation>
    <scope>NUCLEOTIDE SEQUENCE [LARGE SCALE GENOMIC DNA]</scope>
    <source>
        <strain evidence="2 3">TK19101</strain>
    </source>
</reference>
<name>A0ABU6HL33_9RHOB</name>
<dbReference type="InterPro" id="IPR029787">
    <property type="entry name" value="Nucleotide_cyclase"/>
</dbReference>
<evidence type="ECO:0000259" key="1">
    <source>
        <dbReference type="PROSITE" id="PS50887"/>
    </source>
</evidence>
<proteinExistence type="predicted"/>
<dbReference type="Gene3D" id="3.30.450.260">
    <property type="entry name" value="Haem NO binding associated domain"/>
    <property type="match status" value="1"/>
</dbReference>
<dbReference type="RefSeq" id="WP_326297601.1">
    <property type="nucleotide sequence ID" value="NZ_JAYLLH010000014.1"/>
</dbReference>
<organism evidence="2 3">
    <name type="scientific">Mesobacterium hydrothermale</name>
    <dbReference type="NCBI Taxonomy" id="3111907"/>
    <lineage>
        <taxon>Bacteria</taxon>
        <taxon>Pseudomonadati</taxon>
        <taxon>Pseudomonadota</taxon>
        <taxon>Alphaproteobacteria</taxon>
        <taxon>Rhodobacterales</taxon>
        <taxon>Roseobacteraceae</taxon>
        <taxon>Mesobacterium</taxon>
    </lineage>
</organism>
<accession>A0ABU6HL33</accession>
<gene>
    <name evidence="2" type="ORF">VK792_11320</name>
</gene>
<dbReference type="PANTHER" id="PTHR46663">
    <property type="entry name" value="DIGUANYLATE CYCLASE DGCT-RELATED"/>
    <property type="match status" value="1"/>
</dbReference>
<dbReference type="Pfam" id="PF00990">
    <property type="entry name" value="GGDEF"/>
    <property type="match status" value="1"/>
</dbReference>
<dbReference type="InterPro" id="IPR052163">
    <property type="entry name" value="DGC-Regulatory_Protein"/>
</dbReference>
<dbReference type="PANTHER" id="PTHR46663:SF2">
    <property type="entry name" value="GGDEF DOMAIN-CONTAINING PROTEIN"/>
    <property type="match status" value="1"/>
</dbReference>
<dbReference type="Proteomes" id="UP001348149">
    <property type="component" value="Unassembled WGS sequence"/>
</dbReference>
<keyword evidence="2" id="KW-0808">Transferase</keyword>
<dbReference type="EMBL" id="JAYLLH010000014">
    <property type="protein sequence ID" value="MEC3861875.1"/>
    <property type="molecule type" value="Genomic_DNA"/>
</dbReference>
<dbReference type="InterPro" id="IPR042463">
    <property type="entry name" value="HNOB_dom_associated_sf"/>
</dbReference>
<evidence type="ECO:0000313" key="3">
    <source>
        <dbReference type="Proteomes" id="UP001348149"/>
    </source>
</evidence>